<evidence type="ECO:0000259" key="20">
    <source>
        <dbReference type="PROSITE" id="PS50110"/>
    </source>
</evidence>
<dbReference type="Proteomes" id="UP000028931">
    <property type="component" value="Chromosome"/>
</dbReference>
<dbReference type="InterPro" id="IPR001638">
    <property type="entry name" value="Solute-binding_3/MltF_N"/>
</dbReference>
<dbReference type="Gene3D" id="1.10.287.130">
    <property type="match status" value="1"/>
</dbReference>
<gene>
    <name evidence="24" type="ORF">PSAKL28_41720</name>
</gene>
<keyword evidence="6 17" id="KW-0597">Phosphoprotein</keyword>
<dbReference type="InterPro" id="IPR036890">
    <property type="entry name" value="HATPase_C_sf"/>
</dbReference>
<comment type="catalytic activity">
    <reaction evidence="1">
        <text>ATP + protein L-histidine = ADP + protein N-phospho-L-histidine.</text>
        <dbReference type="EC" id="2.7.13.3"/>
    </reaction>
</comment>
<feature type="chain" id="PRO_5001718246" description="histidine kinase" evidence="18">
    <location>
        <begin position="28"/>
        <end position="1200"/>
    </location>
</feature>
<dbReference type="SUPFAM" id="SSF53850">
    <property type="entry name" value="Periplasmic binding protein-like II"/>
    <property type="match status" value="2"/>
</dbReference>
<dbReference type="InterPro" id="IPR003661">
    <property type="entry name" value="HisK_dim/P_dom"/>
</dbReference>
<evidence type="ECO:0000256" key="18">
    <source>
        <dbReference type="SAM" id="SignalP"/>
    </source>
</evidence>
<dbReference type="Gene3D" id="3.30.450.20">
    <property type="entry name" value="PAS domain"/>
    <property type="match status" value="1"/>
</dbReference>
<dbReference type="InterPro" id="IPR000014">
    <property type="entry name" value="PAS"/>
</dbReference>
<feature type="modified residue" description="4-aspartylphosphate" evidence="17">
    <location>
        <position position="1012"/>
    </location>
</feature>
<dbReference type="InterPro" id="IPR003594">
    <property type="entry name" value="HATPase_dom"/>
</dbReference>
<dbReference type="InterPro" id="IPR011006">
    <property type="entry name" value="CheY-like_superfamily"/>
</dbReference>
<dbReference type="PANTHER" id="PTHR43047">
    <property type="entry name" value="TWO-COMPONENT HISTIDINE PROTEIN KINASE"/>
    <property type="match status" value="1"/>
</dbReference>
<feature type="domain" description="Response regulatory" evidence="20">
    <location>
        <begin position="963"/>
        <end position="1082"/>
    </location>
</feature>
<dbReference type="eggNOG" id="COG2205">
    <property type="taxonomic scope" value="Bacteria"/>
</dbReference>
<sequence>MSKRHRRSAGFMLACLLWIFAGSWAQATQLPFTLVPPFIELEPMPLSQAEQQWLGPSRVLRVGISFADYEPVDITIDRNRYLGISADYLSLVTRRLGVRTQVRAFAKREEAIEALHQGEIDVLTSANGFERSVPGLVFTEDYIPDRSMVVVRGGASVPHESLAGKKIVLLDGYADIQVMQRVYPESQVILAPNLSSALEALNQGEVDAFIGNEIIIRAYNALRPYLGLQVVGPSALPPIGFAFAVRDRDRPLQEMLDRALVSLDDSVRREILRRWTSGLGSDVDHHRVALTAQERQWIARHPTVTVVGSQYPPYLFLNRQGDWVGLNSDVLATIAQLTGLQFVYTPSTSIAQSLALLKSAQADMSTTLSDSPERREFLSFTHSFGGQSWVFIVRQPQLGLASLDELRGQTLALPAQHVLEASIRQSHPDIHLLLVDSLERAREMVRSGEALATIDSEVGAYGVLNNDPTLKVGRSVESMWAADLFSVRRTAPELESILNKALEAFPVAEFRALRMRWLGAQSPPAPAWQRIAPWVYWAVAGAVLFGLVSLVWSSRLRAQIRQREKAEEALNDQLAFKRALLDGIPNPIYVRDLEGRLITCNKSYEQAFALRLEDVKGQRLTDIAMIPPELATQLHADYVSLLQDPKPLFVDRRIEFEGQCTDAYQWTVPFYRADGQLQGLLGGWIDITERKRLEADLVEAREQAEQANQAKSTFLATMSHEIRTPIAVIIGLLELERETALAHGKAPSAGLETAHRSASELIALIGDSLDLARIEAGSLQLAPQATALMPFVDGIVSQFRNQALAQGLDLQLQVAEDAQGAYWFDPLRLRQVLVNLLGNALKFTHLGQVSVAVSRAGLESPSGVGLLLCVRDTGIGISEQQQAELFTPFTQASARSASEYGGSGLGLSICRQLVELMGGTINLQSVPGHGTEVRVALTLEPVTQAQDQSVTVAALRQVSPARRILVVDDLSASRMVLSQQLTFLGHQVVAVGSAQAAINAWQAERFDLLLTDCNMPVMSGYALARSIRRFERMHLRAEIAIVGCTANAMKEERERCLAAGMDELLVKPVSLDRLAAVIEAHAPLFSFRMQALQQMTQANPQVMRRMLEELYKNLGEEQVLLSEAVSRQALEAVRASLHRLEGVACLIDALPLAQACAALSRVCRDPLPNALGAAWAALEQVMLHLKADIDRELIKIPQEL</sequence>
<dbReference type="SMART" id="SM00091">
    <property type="entry name" value="PAS"/>
    <property type="match status" value="1"/>
</dbReference>
<dbReference type="SUPFAM" id="SSF55874">
    <property type="entry name" value="ATPase domain of HSP90 chaperone/DNA topoisomerase II/histidine kinase"/>
    <property type="match status" value="1"/>
</dbReference>
<keyword evidence="5" id="KW-0997">Cell inner membrane</keyword>
<dbReference type="SMART" id="SM00062">
    <property type="entry name" value="PBPb"/>
    <property type="match status" value="2"/>
</dbReference>
<keyword evidence="7" id="KW-0808">Transferase</keyword>
<dbReference type="Pfam" id="PF01627">
    <property type="entry name" value="Hpt"/>
    <property type="match status" value="1"/>
</dbReference>
<dbReference type="InterPro" id="IPR013656">
    <property type="entry name" value="PAS_4"/>
</dbReference>
<dbReference type="Pfam" id="PF00072">
    <property type="entry name" value="Response_reg"/>
    <property type="match status" value="1"/>
</dbReference>
<dbReference type="SMART" id="SM00387">
    <property type="entry name" value="HATPase_c"/>
    <property type="match status" value="1"/>
</dbReference>
<dbReference type="CDD" id="cd00130">
    <property type="entry name" value="PAS"/>
    <property type="match status" value="1"/>
</dbReference>
<dbReference type="PANTHER" id="PTHR43047:SF72">
    <property type="entry name" value="OSMOSENSING HISTIDINE PROTEIN KINASE SLN1"/>
    <property type="match status" value="1"/>
</dbReference>
<dbReference type="PRINTS" id="PR00344">
    <property type="entry name" value="BCTRLSENSOR"/>
</dbReference>
<evidence type="ECO:0000256" key="10">
    <source>
        <dbReference type="ARBA" id="ARBA00022741"/>
    </source>
</evidence>
<dbReference type="PROSITE" id="PS50894">
    <property type="entry name" value="HPT"/>
    <property type="match status" value="1"/>
</dbReference>
<evidence type="ECO:0000256" key="3">
    <source>
        <dbReference type="ARBA" id="ARBA00012438"/>
    </source>
</evidence>
<protein>
    <recommendedName>
        <fullName evidence="3">histidine kinase</fullName>
        <ecNumber evidence="3">2.7.13.3</ecNumber>
    </recommendedName>
</protein>
<dbReference type="InterPro" id="IPR001789">
    <property type="entry name" value="Sig_transdc_resp-reg_receiver"/>
</dbReference>
<keyword evidence="4" id="KW-1003">Cell membrane</keyword>
<dbReference type="InterPro" id="IPR035965">
    <property type="entry name" value="PAS-like_dom_sf"/>
</dbReference>
<dbReference type="CDD" id="cd13705">
    <property type="entry name" value="PBP2_BvgS_D1"/>
    <property type="match status" value="1"/>
</dbReference>
<dbReference type="Gene3D" id="3.40.50.2300">
    <property type="match status" value="1"/>
</dbReference>
<keyword evidence="13" id="KW-1133">Transmembrane helix</keyword>
<dbReference type="SMART" id="SM00388">
    <property type="entry name" value="HisKA"/>
    <property type="match status" value="1"/>
</dbReference>
<dbReference type="Pfam" id="PF00497">
    <property type="entry name" value="SBP_bac_3"/>
    <property type="match status" value="2"/>
</dbReference>
<evidence type="ECO:0000256" key="17">
    <source>
        <dbReference type="PROSITE-ProRule" id="PRU00169"/>
    </source>
</evidence>
<evidence type="ECO:0000256" key="6">
    <source>
        <dbReference type="ARBA" id="ARBA00022553"/>
    </source>
</evidence>
<keyword evidence="8" id="KW-0812">Transmembrane</keyword>
<dbReference type="CDD" id="cd13707">
    <property type="entry name" value="PBP2_BvgS_D2"/>
    <property type="match status" value="1"/>
</dbReference>
<dbReference type="PROSITE" id="PS50110">
    <property type="entry name" value="RESPONSE_REGULATORY"/>
    <property type="match status" value="1"/>
</dbReference>
<evidence type="ECO:0000313" key="24">
    <source>
        <dbReference type="EMBL" id="AIL63317.1"/>
    </source>
</evidence>
<proteinExistence type="predicted"/>
<evidence type="ECO:0000256" key="15">
    <source>
        <dbReference type="ARBA" id="ARBA00023136"/>
    </source>
</evidence>
<accession>A0A077FD34</accession>
<dbReference type="PROSITE" id="PS50112">
    <property type="entry name" value="PAS"/>
    <property type="match status" value="1"/>
</dbReference>
<organism evidence="24 25">
    <name type="scientific">Pseudomonas alkylphenolica</name>
    <dbReference type="NCBI Taxonomy" id="237609"/>
    <lineage>
        <taxon>Bacteria</taxon>
        <taxon>Pseudomonadati</taxon>
        <taxon>Pseudomonadota</taxon>
        <taxon>Gammaproteobacteria</taxon>
        <taxon>Pseudomonadales</taxon>
        <taxon>Pseudomonadaceae</taxon>
        <taxon>Pseudomonas</taxon>
    </lineage>
</organism>
<dbReference type="SMART" id="SM00448">
    <property type="entry name" value="REC"/>
    <property type="match status" value="1"/>
</dbReference>
<dbReference type="InterPro" id="IPR036641">
    <property type="entry name" value="HPT_dom_sf"/>
</dbReference>
<dbReference type="InterPro" id="IPR049871">
    <property type="entry name" value="BvgS-like_periplasmic2"/>
</dbReference>
<evidence type="ECO:0000256" key="12">
    <source>
        <dbReference type="ARBA" id="ARBA00022840"/>
    </source>
</evidence>
<dbReference type="EMBL" id="CP009048">
    <property type="protein sequence ID" value="AIL63317.1"/>
    <property type="molecule type" value="Genomic_DNA"/>
</dbReference>
<dbReference type="SUPFAM" id="SSF47384">
    <property type="entry name" value="Homodimeric domain of signal transducing histidine kinase"/>
    <property type="match status" value="1"/>
</dbReference>
<dbReference type="InterPro" id="IPR005467">
    <property type="entry name" value="His_kinase_dom"/>
</dbReference>
<dbReference type="InterPro" id="IPR036097">
    <property type="entry name" value="HisK_dim/P_sf"/>
</dbReference>
<dbReference type="GO" id="GO:0009927">
    <property type="term" value="F:histidine phosphotransfer kinase activity"/>
    <property type="evidence" value="ECO:0007669"/>
    <property type="project" value="TreeGrafter"/>
</dbReference>
<evidence type="ECO:0000256" key="7">
    <source>
        <dbReference type="ARBA" id="ARBA00022679"/>
    </source>
</evidence>
<dbReference type="AlphaFoldDB" id="A0A077FD34"/>
<dbReference type="Pfam" id="PF08448">
    <property type="entry name" value="PAS_4"/>
    <property type="match status" value="1"/>
</dbReference>
<dbReference type="EC" id="2.7.13.3" evidence="3"/>
<dbReference type="SUPFAM" id="SSF55785">
    <property type="entry name" value="PYP-like sensor domain (PAS domain)"/>
    <property type="match status" value="1"/>
</dbReference>
<keyword evidence="14" id="KW-0902">Two-component regulatory system</keyword>
<evidence type="ECO:0000256" key="1">
    <source>
        <dbReference type="ARBA" id="ARBA00000085"/>
    </source>
</evidence>
<feature type="domain" description="PAS" evidence="21">
    <location>
        <begin position="573"/>
        <end position="645"/>
    </location>
</feature>
<dbReference type="NCBIfam" id="TIGR00229">
    <property type="entry name" value="sensory_box"/>
    <property type="match status" value="1"/>
</dbReference>
<dbReference type="CDD" id="cd00082">
    <property type="entry name" value="HisKA"/>
    <property type="match status" value="1"/>
</dbReference>
<dbReference type="SUPFAM" id="SSF47226">
    <property type="entry name" value="Histidine-containing phosphotransfer domain, HPT domain"/>
    <property type="match status" value="1"/>
</dbReference>
<dbReference type="Gene3D" id="3.40.190.10">
    <property type="entry name" value="Periplasmic binding protein-like II"/>
    <property type="match status" value="4"/>
</dbReference>
<evidence type="ECO:0000256" key="16">
    <source>
        <dbReference type="PROSITE-ProRule" id="PRU00110"/>
    </source>
</evidence>
<evidence type="ECO:0000256" key="13">
    <source>
        <dbReference type="ARBA" id="ARBA00022989"/>
    </source>
</evidence>
<dbReference type="FunFam" id="3.30.565.10:FF:000010">
    <property type="entry name" value="Sensor histidine kinase RcsC"/>
    <property type="match status" value="1"/>
</dbReference>
<dbReference type="Gene3D" id="1.20.120.160">
    <property type="entry name" value="HPT domain"/>
    <property type="match status" value="1"/>
</dbReference>
<keyword evidence="9 18" id="KW-0732">Signal</keyword>
<evidence type="ECO:0000313" key="25">
    <source>
        <dbReference type="Proteomes" id="UP000028931"/>
    </source>
</evidence>
<dbReference type="InterPro" id="IPR004358">
    <property type="entry name" value="Sig_transdc_His_kin-like_C"/>
</dbReference>
<dbReference type="GO" id="GO:0005886">
    <property type="term" value="C:plasma membrane"/>
    <property type="evidence" value="ECO:0007669"/>
    <property type="project" value="UniProtKB-SubCell"/>
</dbReference>
<dbReference type="CDD" id="cd16922">
    <property type="entry name" value="HATPase_EvgS-ArcB-TorS-like"/>
    <property type="match status" value="1"/>
</dbReference>
<feature type="signal peptide" evidence="18">
    <location>
        <begin position="1"/>
        <end position="27"/>
    </location>
</feature>
<keyword evidence="15" id="KW-0472">Membrane</keyword>
<keyword evidence="10" id="KW-0547">Nucleotide-binding</keyword>
<feature type="modified residue" description="Phosphohistidine" evidence="16">
    <location>
        <position position="1138"/>
    </location>
</feature>
<name>A0A077FD34_9PSED</name>
<evidence type="ECO:0000259" key="23">
    <source>
        <dbReference type="PROSITE" id="PS50894"/>
    </source>
</evidence>
<dbReference type="Pfam" id="PF02518">
    <property type="entry name" value="HATPase_c"/>
    <property type="match status" value="1"/>
</dbReference>
<feature type="domain" description="HPt" evidence="23">
    <location>
        <begin position="1099"/>
        <end position="1200"/>
    </location>
</feature>
<dbReference type="InterPro" id="IPR049870">
    <property type="entry name" value="BvgS-like_periplasmic1"/>
</dbReference>
<evidence type="ECO:0000256" key="14">
    <source>
        <dbReference type="ARBA" id="ARBA00023012"/>
    </source>
</evidence>
<evidence type="ECO:0000256" key="4">
    <source>
        <dbReference type="ARBA" id="ARBA00022475"/>
    </source>
</evidence>
<dbReference type="HOGENOM" id="CLU_000445_37_3_6"/>
<dbReference type="InterPro" id="IPR008207">
    <property type="entry name" value="Sig_transdc_His_kin_Hpt_dom"/>
</dbReference>
<feature type="domain" description="Histidine kinase" evidence="19">
    <location>
        <begin position="717"/>
        <end position="941"/>
    </location>
</feature>
<comment type="subcellular location">
    <subcellularLocation>
        <location evidence="2">Cell inner membrane</location>
        <topology evidence="2">Multi-pass membrane protein</topology>
    </subcellularLocation>
</comment>
<evidence type="ECO:0000259" key="21">
    <source>
        <dbReference type="PROSITE" id="PS50112"/>
    </source>
</evidence>
<dbReference type="SUPFAM" id="SSF52172">
    <property type="entry name" value="CheY-like"/>
    <property type="match status" value="1"/>
</dbReference>
<evidence type="ECO:0000256" key="11">
    <source>
        <dbReference type="ARBA" id="ARBA00022777"/>
    </source>
</evidence>
<dbReference type="PROSITE" id="PS50113">
    <property type="entry name" value="PAC"/>
    <property type="match status" value="1"/>
</dbReference>
<dbReference type="KEGG" id="palk:PSAKL28_41720"/>
<dbReference type="CDD" id="cd17546">
    <property type="entry name" value="REC_hyHK_CKI1_RcsC-like"/>
    <property type="match status" value="1"/>
</dbReference>
<dbReference type="GO" id="GO:0000155">
    <property type="term" value="F:phosphorelay sensor kinase activity"/>
    <property type="evidence" value="ECO:0007669"/>
    <property type="project" value="InterPro"/>
</dbReference>
<evidence type="ECO:0000256" key="8">
    <source>
        <dbReference type="ARBA" id="ARBA00022692"/>
    </source>
</evidence>
<dbReference type="eggNOG" id="COG0834">
    <property type="taxonomic scope" value="Bacteria"/>
</dbReference>
<feature type="domain" description="PAC" evidence="22">
    <location>
        <begin position="643"/>
        <end position="699"/>
    </location>
</feature>
<evidence type="ECO:0000256" key="9">
    <source>
        <dbReference type="ARBA" id="ARBA00022729"/>
    </source>
</evidence>
<evidence type="ECO:0000256" key="2">
    <source>
        <dbReference type="ARBA" id="ARBA00004429"/>
    </source>
</evidence>
<dbReference type="PROSITE" id="PS50109">
    <property type="entry name" value="HIS_KIN"/>
    <property type="match status" value="1"/>
</dbReference>
<dbReference type="RefSeq" id="WP_051939506.1">
    <property type="nucleotide sequence ID" value="NZ_CP009048.1"/>
</dbReference>
<evidence type="ECO:0000256" key="5">
    <source>
        <dbReference type="ARBA" id="ARBA00022519"/>
    </source>
</evidence>
<keyword evidence="12" id="KW-0067">ATP-binding</keyword>
<dbReference type="Pfam" id="PF00512">
    <property type="entry name" value="HisKA"/>
    <property type="match status" value="1"/>
</dbReference>
<evidence type="ECO:0000259" key="22">
    <source>
        <dbReference type="PROSITE" id="PS50113"/>
    </source>
</evidence>
<dbReference type="Gene3D" id="3.30.565.10">
    <property type="entry name" value="Histidine kinase-like ATPase, C-terminal domain"/>
    <property type="match status" value="1"/>
</dbReference>
<keyword evidence="11 24" id="KW-0418">Kinase</keyword>
<evidence type="ECO:0000259" key="19">
    <source>
        <dbReference type="PROSITE" id="PS50109"/>
    </source>
</evidence>
<reference evidence="24 25" key="1">
    <citation type="submission" date="2014-07" db="EMBL/GenBank/DDBJ databases">
        <authorList>
            <person name="Lee K."/>
            <person name="Lim J.Y."/>
            <person name="Hwang I."/>
        </authorList>
    </citation>
    <scope>NUCLEOTIDE SEQUENCE [LARGE SCALE GENOMIC DNA]</scope>
    <source>
        <strain evidence="24 25">KL28</strain>
    </source>
</reference>
<dbReference type="InterPro" id="IPR000700">
    <property type="entry name" value="PAS-assoc_C"/>
</dbReference>
<dbReference type="GO" id="GO:0005524">
    <property type="term" value="F:ATP binding"/>
    <property type="evidence" value="ECO:0007669"/>
    <property type="project" value="UniProtKB-KW"/>
</dbReference>